<dbReference type="Gene3D" id="3.40.50.720">
    <property type="entry name" value="NAD(P)-binding Rossmann-like Domain"/>
    <property type="match status" value="1"/>
</dbReference>
<accession>A0ABW7SLT3</accession>
<feature type="domain" description="NAD-dependent epimerase/dehydratase" evidence="2">
    <location>
        <begin position="4"/>
        <end position="226"/>
    </location>
</feature>
<dbReference type="CDD" id="cd08946">
    <property type="entry name" value="SDR_e"/>
    <property type="match status" value="1"/>
</dbReference>
<gene>
    <name evidence="3" type="ORF">ACH4OY_14280</name>
</gene>
<dbReference type="EMBL" id="JBIRPU010000008">
    <property type="protein sequence ID" value="MFI0793841.1"/>
    <property type="molecule type" value="Genomic_DNA"/>
</dbReference>
<evidence type="ECO:0000313" key="3">
    <source>
        <dbReference type="EMBL" id="MFI0793841.1"/>
    </source>
</evidence>
<proteinExistence type="inferred from homology"/>
<comment type="similarity">
    <text evidence="1">Belongs to the NAD(P)-dependent epimerase/dehydratase family.</text>
</comment>
<dbReference type="RefSeq" id="WP_396679630.1">
    <property type="nucleotide sequence ID" value="NZ_JBIRPU010000008.1"/>
</dbReference>
<dbReference type="Pfam" id="PF01370">
    <property type="entry name" value="Epimerase"/>
    <property type="match status" value="1"/>
</dbReference>
<protein>
    <submittedName>
        <fullName evidence="3">NAD-dependent epimerase/dehydratase family protein</fullName>
    </submittedName>
</protein>
<dbReference type="PANTHER" id="PTHR43000">
    <property type="entry name" value="DTDP-D-GLUCOSE 4,6-DEHYDRATASE-RELATED"/>
    <property type="match status" value="1"/>
</dbReference>
<reference evidence="3 4" key="1">
    <citation type="submission" date="2024-10" db="EMBL/GenBank/DDBJ databases">
        <title>The Natural Products Discovery Center: Release of the First 8490 Sequenced Strains for Exploring Actinobacteria Biosynthetic Diversity.</title>
        <authorList>
            <person name="Kalkreuter E."/>
            <person name="Kautsar S.A."/>
            <person name="Yang D."/>
            <person name="Bader C.D."/>
            <person name="Teijaro C.N."/>
            <person name="Fluegel L."/>
            <person name="Davis C.M."/>
            <person name="Simpson J.R."/>
            <person name="Lauterbach L."/>
            <person name="Steele A.D."/>
            <person name="Gui C."/>
            <person name="Meng S."/>
            <person name="Li G."/>
            <person name="Viehrig K."/>
            <person name="Ye F."/>
            <person name="Su P."/>
            <person name="Kiefer A.F."/>
            <person name="Nichols A."/>
            <person name="Cepeda A.J."/>
            <person name="Yan W."/>
            <person name="Fan B."/>
            <person name="Jiang Y."/>
            <person name="Adhikari A."/>
            <person name="Zheng C.-J."/>
            <person name="Schuster L."/>
            <person name="Cowan T.M."/>
            <person name="Smanski M.J."/>
            <person name="Chevrette M.G."/>
            <person name="De Carvalho L.P.S."/>
            <person name="Shen B."/>
        </authorList>
    </citation>
    <scope>NUCLEOTIDE SEQUENCE [LARGE SCALE GENOMIC DNA]</scope>
    <source>
        <strain evidence="3 4">NPDC021253</strain>
    </source>
</reference>
<dbReference type="InterPro" id="IPR036291">
    <property type="entry name" value="NAD(P)-bd_dom_sf"/>
</dbReference>
<dbReference type="Proteomes" id="UP001611075">
    <property type="component" value="Unassembled WGS sequence"/>
</dbReference>
<comment type="caution">
    <text evidence="3">The sequence shown here is derived from an EMBL/GenBank/DDBJ whole genome shotgun (WGS) entry which is preliminary data.</text>
</comment>
<evidence type="ECO:0000259" key="2">
    <source>
        <dbReference type="Pfam" id="PF01370"/>
    </source>
</evidence>
<keyword evidence="4" id="KW-1185">Reference proteome</keyword>
<evidence type="ECO:0000313" key="4">
    <source>
        <dbReference type="Proteomes" id="UP001611075"/>
    </source>
</evidence>
<name>A0ABW7SLT3_9ACTN</name>
<sequence length="308" mass="32901">MTTLVTGGTGFVGQHATAILAGQDERVLALDPLPIREELRQAGVEYVRGDVSDLRSLLAILAEHGVDRVIHLGSLLAPASAEDPYRALEVNCAGTQNVFEAARILRLANVTWASSMAVFGHSAAALAEGELLTEHTPHSPDNAYGATKSYCEHISRAYRQRYGVNCVGLRIGLVYGAGKERGEGLFTEQLFQRPALGQPGVVPYGDDVYCWQYVRDVAEAFTLVSCLDSTDNAVYNLPGTVLTMVGAVETVRALVPSAELTVEPGVLGFPYRIDASPLTALLGDSLRLTSIRDGFAATIEGIADRAGR</sequence>
<organism evidence="3 4">
    <name type="scientific">Micromonospora rubida</name>
    <dbReference type="NCBI Taxonomy" id="2697657"/>
    <lineage>
        <taxon>Bacteria</taxon>
        <taxon>Bacillati</taxon>
        <taxon>Actinomycetota</taxon>
        <taxon>Actinomycetes</taxon>
        <taxon>Micromonosporales</taxon>
        <taxon>Micromonosporaceae</taxon>
        <taxon>Micromonospora</taxon>
    </lineage>
</organism>
<dbReference type="InterPro" id="IPR001509">
    <property type="entry name" value="Epimerase_deHydtase"/>
</dbReference>
<dbReference type="SUPFAM" id="SSF51735">
    <property type="entry name" value="NAD(P)-binding Rossmann-fold domains"/>
    <property type="match status" value="1"/>
</dbReference>
<evidence type="ECO:0000256" key="1">
    <source>
        <dbReference type="ARBA" id="ARBA00007637"/>
    </source>
</evidence>